<evidence type="ECO:0000313" key="11">
    <source>
        <dbReference type="Proteomes" id="UP000007881"/>
    </source>
</evidence>
<gene>
    <name evidence="10" type="ordered locus">PSMK_25380</name>
</gene>
<dbReference type="InterPro" id="IPR035906">
    <property type="entry name" value="MetI-like_sf"/>
</dbReference>
<organism evidence="10 11">
    <name type="scientific">Phycisphaera mikurensis (strain NBRC 102666 / KCTC 22515 / FYK2301M01)</name>
    <dbReference type="NCBI Taxonomy" id="1142394"/>
    <lineage>
        <taxon>Bacteria</taxon>
        <taxon>Pseudomonadati</taxon>
        <taxon>Planctomycetota</taxon>
        <taxon>Phycisphaerae</taxon>
        <taxon>Phycisphaerales</taxon>
        <taxon>Phycisphaeraceae</taxon>
        <taxon>Phycisphaera</taxon>
    </lineage>
</organism>
<evidence type="ECO:0000256" key="4">
    <source>
        <dbReference type="ARBA" id="ARBA00022692"/>
    </source>
</evidence>
<reference evidence="10 11" key="1">
    <citation type="submission" date="2012-02" db="EMBL/GenBank/DDBJ databases">
        <title>Complete genome sequence of Phycisphaera mikurensis NBRC 102666.</title>
        <authorList>
            <person name="Ankai A."/>
            <person name="Hosoyama A."/>
            <person name="Terui Y."/>
            <person name="Sekine M."/>
            <person name="Fukai R."/>
            <person name="Kato Y."/>
            <person name="Nakamura S."/>
            <person name="Yamada-Narita S."/>
            <person name="Kawakoshi A."/>
            <person name="Fukunaga Y."/>
            <person name="Yamazaki S."/>
            <person name="Fujita N."/>
        </authorList>
    </citation>
    <scope>NUCLEOTIDE SEQUENCE [LARGE SCALE GENOMIC DNA]</scope>
    <source>
        <strain evidence="11">NBRC 102666 / KCTC 22515 / FYK2301M01</strain>
    </source>
</reference>
<dbReference type="SUPFAM" id="SSF160964">
    <property type="entry name" value="MalF N-terminal region-like"/>
    <property type="match status" value="1"/>
</dbReference>
<keyword evidence="5 8" id="KW-1133">Transmembrane helix</keyword>
<feature type="transmembrane region" description="Helical" evidence="8">
    <location>
        <begin position="318"/>
        <end position="339"/>
    </location>
</feature>
<protein>
    <submittedName>
        <fullName evidence="10">Putative ABC transporter permease protein</fullName>
    </submittedName>
</protein>
<dbReference type="InterPro" id="IPR051393">
    <property type="entry name" value="ABC_transporter_permease"/>
</dbReference>
<keyword evidence="3" id="KW-1003">Cell membrane</keyword>
<dbReference type="GO" id="GO:0055085">
    <property type="term" value="P:transmembrane transport"/>
    <property type="evidence" value="ECO:0007669"/>
    <property type="project" value="InterPro"/>
</dbReference>
<keyword evidence="4 8" id="KW-0812">Transmembrane</keyword>
<evidence type="ECO:0000259" key="9">
    <source>
        <dbReference type="PROSITE" id="PS50928"/>
    </source>
</evidence>
<dbReference type="GO" id="GO:0005886">
    <property type="term" value="C:plasma membrane"/>
    <property type="evidence" value="ECO:0007669"/>
    <property type="project" value="UniProtKB-SubCell"/>
</dbReference>
<feature type="transmembrane region" description="Helical" evidence="8">
    <location>
        <begin position="156"/>
        <end position="175"/>
    </location>
</feature>
<evidence type="ECO:0000313" key="10">
    <source>
        <dbReference type="EMBL" id="BAM04697.1"/>
    </source>
</evidence>
<feature type="transmembrane region" description="Helical" evidence="8">
    <location>
        <begin position="124"/>
        <end position="144"/>
    </location>
</feature>
<feature type="transmembrane region" description="Helical" evidence="8">
    <location>
        <begin position="42"/>
        <end position="64"/>
    </location>
</feature>
<accession>I0IHF9</accession>
<dbReference type="eggNOG" id="COG1175">
    <property type="taxonomic scope" value="Bacteria"/>
</dbReference>
<evidence type="ECO:0000256" key="8">
    <source>
        <dbReference type="SAM" id="Phobius"/>
    </source>
</evidence>
<dbReference type="PANTHER" id="PTHR30193:SF37">
    <property type="entry name" value="INNER MEMBRANE ABC TRANSPORTER PERMEASE PROTEIN YCJO"/>
    <property type="match status" value="1"/>
</dbReference>
<feature type="transmembrane region" description="Helical" evidence="8">
    <location>
        <begin position="412"/>
        <end position="432"/>
    </location>
</feature>
<keyword evidence="2" id="KW-0813">Transport</keyword>
<dbReference type="Gene3D" id="1.10.3720.10">
    <property type="entry name" value="MetI-like"/>
    <property type="match status" value="2"/>
</dbReference>
<name>I0IHF9_PHYMF</name>
<evidence type="ECO:0000256" key="3">
    <source>
        <dbReference type="ARBA" id="ARBA00022475"/>
    </source>
</evidence>
<dbReference type="RefSeq" id="WP_014437910.1">
    <property type="nucleotide sequence ID" value="NC_017080.1"/>
</dbReference>
<dbReference type="STRING" id="1142394.PSMK_25380"/>
<dbReference type="HOGENOM" id="CLU_016047_0_2_0"/>
<feature type="transmembrane region" description="Helical" evidence="8">
    <location>
        <begin position="182"/>
        <end position="205"/>
    </location>
</feature>
<evidence type="ECO:0000256" key="6">
    <source>
        <dbReference type="ARBA" id="ARBA00023136"/>
    </source>
</evidence>
<dbReference type="PANTHER" id="PTHR30193">
    <property type="entry name" value="ABC TRANSPORTER PERMEASE PROTEIN"/>
    <property type="match status" value="1"/>
</dbReference>
<feature type="transmembrane region" description="Helical" evidence="8">
    <location>
        <begin position="351"/>
        <end position="378"/>
    </location>
</feature>
<feature type="transmembrane region" description="Helical" evidence="8">
    <location>
        <begin position="263"/>
        <end position="280"/>
    </location>
</feature>
<feature type="transmembrane region" description="Helical" evidence="8">
    <location>
        <begin position="292"/>
        <end position="312"/>
    </location>
</feature>
<dbReference type="KEGG" id="phm:PSMK_25380"/>
<keyword evidence="6 8" id="KW-0472">Membrane</keyword>
<dbReference type="EMBL" id="AP012338">
    <property type="protein sequence ID" value="BAM04697.1"/>
    <property type="molecule type" value="Genomic_DNA"/>
</dbReference>
<dbReference type="SUPFAM" id="SSF161098">
    <property type="entry name" value="MetI-like"/>
    <property type="match status" value="2"/>
</dbReference>
<feature type="domain" description="ABC transmembrane type-1" evidence="9">
    <location>
        <begin position="257"/>
        <end position="537"/>
    </location>
</feature>
<keyword evidence="11" id="KW-1185">Reference proteome</keyword>
<comment type="subcellular location">
    <subcellularLocation>
        <location evidence="1">Cell membrane</location>
        <topology evidence="1">Multi-pass membrane protein</topology>
    </subcellularLocation>
</comment>
<dbReference type="AlphaFoldDB" id="I0IHF9"/>
<feature type="region of interest" description="Disordered" evidence="7">
    <location>
        <begin position="1"/>
        <end position="27"/>
    </location>
</feature>
<dbReference type="PROSITE" id="PS50928">
    <property type="entry name" value="ABC_TM1"/>
    <property type="match status" value="1"/>
</dbReference>
<evidence type="ECO:0000256" key="5">
    <source>
        <dbReference type="ARBA" id="ARBA00022989"/>
    </source>
</evidence>
<dbReference type="OrthoDB" id="9761387at2"/>
<dbReference type="CDD" id="cd06261">
    <property type="entry name" value="TM_PBP2"/>
    <property type="match status" value="1"/>
</dbReference>
<sequence>MAETTSTAIDARAEQAAPVGPPPKSSTRRELATGLSFLAPNILGVLVFVIFPVVFSLGMAFTNWDLTQQNMFKPEASVEFTGLDNLIELTTENRVGDVNADGQTVGLWEAISSSRFLRFFGNTLFFMMGIPLAVGGSLIAAILLSQDTRAGGGRNHAWLIGGGVLLSSCVLLAALGIGASAMVLLVVGTGCGILLMGLAGGLTFYRTVFYTPHFVTGVATFVLWKNLYSKQTGPINNTLQPILDGVSGMVAAVPPGVARSLHFLGYALLLGLFWKLLAILRRMHRDGDLGRIATALSVALLCLPFLAAGLWYATAPTAWILLAAAGTIAIAQTAMALRGGDRFPSTAMEGLGSGLVLSIFAMVGMFILLGLSAVAWYLPGLVEGEVVDGVVVDAPGLEAPSWLNGYHYAKPALMFMGIWGAIGSNNMLLYLAGLSNVPGELYEAADIDGATPLSRFWNVTWPQLAPTTFFIFVMSTIGGLQGGFEAARVMTQGGPAGSTTTLSYFIYQEGFETGRLGFASAVAWVLFLLIFAVTLFNWKFGNKYVD</sequence>
<evidence type="ECO:0000256" key="7">
    <source>
        <dbReference type="SAM" id="MobiDB-lite"/>
    </source>
</evidence>
<feature type="transmembrane region" description="Helical" evidence="8">
    <location>
        <begin position="516"/>
        <end position="538"/>
    </location>
</feature>
<dbReference type="Proteomes" id="UP000007881">
    <property type="component" value="Chromosome"/>
</dbReference>
<evidence type="ECO:0000256" key="2">
    <source>
        <dbReference type="ARBA" id="ARBA00022448"/>
    </source>
</evidence>
<evidence type="ECO:0000256" key="1">
    <source>
        <dbReference type="ARBA" id="ARBA00004651"/>
    </source>
</evidence>
<proteinExistence type="predicted"/>
<dbReference type="InterPro" id="IPR000515">
    <property type="entry name" value="MetI-like"/>
</dbReference>